<comment type="pathway">
    <text evidence="2">tRNA modification; wybutosine-tRNA(Phe) biosynthesis.</text>
</comment>
<comment type="catalytic activity">
    <reaction evidence="1">
        <text>4-demethylwyosine(37) in tRNA(Phe) + S-adenosyl-L-methionine = 4-demethyl-7-[(3S)-3-amino-3-carboxypropyl]wyosine(37) in tRNA(Phe) + S-methyl-5'-thioadenosine + H(+)</text>
        <dbReference type="Rhea" id="RHEA:36355"/>
        <dbReference type="Rhea" id="RHEA-COMP:10164"/>
        <dbReference type="Rhea" id="RHEA-COMP:10378"/>
        <dbReference type="ChEBI" id="CHEBI:15378"/>
        <dbReference type="ChEBI" id="CHEBI:17509"/>
        <dbReference type="ChEBI" id="CHEBI:59789"/>
        <dbReference type="ChEBI" id="CHEBI:64315"/>
        <dbReference type="ChEBI" id="CHEBI:73550"/>
        <dbReference type="EC" id="2.5.1.114"/>
    </reaction>
</comment>
<evidence type="ECO:0000256" key="2">
    <source>
        <dbReference type="PIRNR" id="PIRNR038972"/>
    </source>
</evidence>
<dbReference type="Proteomes" id="UP000053411">
    <property type="component" value="Unassembled WGS sequence"/>
</dbReference>
<dbReference type="InterPro" id="IPR030382">
    <property type="entry name" value="MeTrfase_TRM5/TYW2"/>
</dbReference>
<keyword evidence="2" id="KW-0819">tRNA processing</keyword>
<dbReference type="SUPFAM" id="SSF53335">
    <property type="entry name" value="S-adenosyl-L-methionine-dependent methyltransferases"/>
    <property type="match status" value="1"/>
</dbReference>
<gene>
    <name evidence="5" type="ORF">Z520_01881</name>
</gene>
<dbReference type="InterPro" id="IPR026274">
    <property type="entry name" value="tRNA_wybutosine_synth_prot_2"/>
</dbReference>
<dbReference type="GO" id="GO:0008757">
    <property type="term" value="F:S-adenosylmethionine-dependent methyltransferase activity"/>
    <property type="evidence" value="ECO:0007669"/>
    <property type="project" value="InterPro"/>
</dbReference>
<dbReference type="RefSeq" id="XP_016635865.1">
    <property type="nucleotide sequence ID" value="XM_016772395.1"/>
</dbReference>
<sequence length="503" mass="55794">MPTETTRPQGHYSPQDGRPKLPKKEKAPNNPLVRGIVEFCKALQARRDDTADSGTNGSTLISAANDGEQDGGPSSALATLQVATTDMPKRYTLYPPLLLLPPNFAMQNPRWTAFYHALGERDRMELFRYVAEEGFKGMGVSRVAINAPIAAEVDNGGRGADGVDDMDRSVDTTVQTTTTPKEQNVLRCPSGLVPVYGDWGPVPDDPHHRGRLILHPTAKDFDEAFWISTSQHQGIVQCWAPLYTMFSRGNISEKARILGLQSHFPGLGQPELLHHQQIGELDVVDFYVGIGYFASCYLSRGARRVYGWDINPWSIEGLRRGCEKNGWRCLVVRVGETGCLQGQLSIRDLVEEIERGDHAGEQEAVVRCVAFLGDNKWAWKVLEEMQREYGRIEMDEGRIRLRLNVRHANLGLLPSSRASWQGAVKVVAGLSDGGTGGWLHVHENVDARQIDVMGGEIVRELDGLTRREARYPYAASCAHVEQVKTYAPGVMHCVFDIEIKPNG</sequence>
<protein>
    <recommendedName>
        <fullName evidence="2">tRNA wybutosine-synthesizing protein 2</fullName>
        <shortName evidence="2">tRNA-yW-synthesizing protein 2</shortName>
    </recommendedName>
    <alternativeName>
        <fullName evidence="2">tRNA(Phe) (4-demethylwyosine(37)-C(7)) aminocarboxypropyltransferase</fullName>
    </alternativeName>
</protein>
<dbReference type="GeneID" id="27707627"/>
<feature type="region of interest" description="Disordered" evidence="3">
    <location>
        <begin position="1"/>
        <end position="30"/>
    </location>
</feature>
<evidence type="ECO:0000259" key="4">
    <source>
        <dbReference type="PROSITE" id="PS51684"/>
    </source>
</evidence>
<keyword evidence="2" id="KW-0949">S-adenosyl-L-methionine</keyword>
<dbReference type="STRING" id="1442371.A0A0D2K725"/>
<keyword evidence="2" id="KW-0808">Transferase</keyword>
<reference evidence="5 6" key="1">
    <citation type="submission" date="2015-01" db="EMBL/GenBank/DDBJ databases">
        <title>The Genome Sequence of Fonsecaea multimorphosa CBS 102226.</title>
        <authorList>
            <consortium name="The Broad Institute Genomics Platform"/>
            <person name="Cuomo C."/>
            <person name="de Hoog S."/>
            <person name="Gorbushina A."/>
            <person name="Stielow B."/>
            <person name="Teixiera M."/>
            <person name="Abouelleil A."/>
            <person name="Chapman S.B."/>
            <person name="Priest M."/>
            <person name="Young S.K."/>
            <person name="Wortman J."/>
            <person name="Nusbaum C."/>
            <person name="Birren B."/>
        </authorList>
    </citation>
    <scope>NUCLEOTIDE SEQUENCE [LARGE SCALE GENOMIC DNA]</scope>
    <source>
        <strain evidence="5 6">CBS 102226</strain>
    </source>
</reference>
<dbReference type="GO" id="GO:0031591">
    <property type="term" value="P:wybutosine biosynthetic process"/>
    <property type="evidence" value="ECO:0007669"/>
    <property type="project" value="InterPro"/>
</dbReference>
<evidence type="ECO:0000313" key="6">
    <source>
        <dbReference type="Proteomes" id="UP000053411"/>
    </source>
</evidence>
<dbReference type="GO" id="GO:0005737">
    <property type="term" value="C:cytoplasm"/>
    <property type="evidence" value="ECO:0007669"/>
    <property type="project" value="UniProtKB-SubCell"/>
</dbReference>
<dbReference type="Gene3D" id="3.40.50.150">
    <property type="entry name" value="Vaccinia Virus protein VP39"/>
    <property type="match status" value="1"/>
</dbReference>
<dbReference type="VEuPathDB" id="FungiDB:Z520_01881"/>
<comment type="function">
    <text evidence="2">S-adenosyl-L-methionine-dependent transferase that acts as a component of the wybutosine biosynthesis pathway. Wybutosine is a hyper modified guanosine with a tricyclic base found at the 3'-position adjacent to the anticodon of eukaryotic phenylalanine tRNA. Catalyzes the transfer of the alpha-amino-alpha-carboxypropyl (acp) group from S-adenosyl-L-methionine to the C-7 position of 4-demethylwyosine (imG-14) to produce wybutosine-86.</text>
</comment>
<evidence type="ECO:0000256" key="3">
    <source>
        <dbReference type="SAM" id="MobiDB-lite"/>
    </source>
</evidence>
<comment type="subcellular location">
    <subcellularLocation>
        <location evidence="2">Cytoplasm</location>
    </subcellularLocation>
</comment>
<keyword evidence="2" id="KW-0963">Cytoplasm</keyword>
<feature type="region of interest" description="Disordered" evidence="3">
    <location>
        <begin position="47"/>
        <end position="75"/>
    </location>
</feature>
<dbReference type="EMBL" id="KN848064">
    <property type="protein sequence ID" value="KIY01743.1"/>
    <property type="molecule type" value="Genomic_DNA"/>
</dbReference>
<organism evidence="5 6">
    <name type="scientific">Fonsecaea multimorphosa CBS 102226</name>
    <dbReference type="NCBI Taxonomy" id="1442371"/>
    <lineage>
        <taxon>Eukaryota</taxon>
        <taxon>Fungi</taxon>
        <taxon>Dikarya</taxon>
        <taxon>Ascomycota</taxon>
        <taxon>Pezizomycotina</taxon>
        <taxon>Eurotiomycetes</taxon>
        <taxon>Chaetothyriomycetidae</taxon>
        <taxon>Chaetothyriales</taxon>
        <taxon>Herpotrichiellaceae</taxon>
        <taxon>Fonsecaea</taxon>
    </lineage>
</organism>
<dbReference type="PROSITE" id="PS51684">
    <property type="entry name" value="SAM_MT_TRM5_TYW2"/>
    <property type="match status" value="1"/>
</dbReference>
<dbReference type="GO" id="GO:0030488">
    <property type="term" value="P:tRNA methylation"/>
    <property type="evidence" value="ECO:0007669"/>
    <property type="project" value="TreeGrafter"/>
</dbReference>
<keyword evidence="6" id="KW-1185">Reference proteome</keyword>
<evidence type="ECO:0000313" key="5">
    <source>
        <dbReference type="EMBL" id="KIY01743.1"/>
    </source>
</evidence>
<dbReference type="PIRSF" id="PIRSF038972">
    <property type="entry name" value="Trm12"/>
    <property type="match status" value="1"/>
</dbReference>
<proteinExistence type="inferred from homology"/>
<dbReference type="AlphaFoldDB" id="A0A0D2K725"/>
<name>A0A0D2K725_9EURO</name>
<dbReference type="OrthoDB" id="2387925at2759"/>
<dbReference type="PANTHER" id="PTHR23245">
    <property type="entry name" value="TRNA METHYLTRANSFERASE"/>
    <property type="match status" value="1"/>
</dbReference>
<feature type="domain" description="SAM-dependent methyltransferase TRM5/TYW2-type" evidence="4">
    <location>
        <begin position="234"/>
        <end position="501"/>
    </location>
</feature>
<feature type="compositionally biased region" description="Polar residues" evidence="3">
    <location>
        <begin position="52"/>
        <end position="62"/>
    </location>
</feature>
<dbReference type="UniPathway" id="UPA00375"/>
<dbReference type="GO" id="GO:0008175">
    <property type="term" value="F:tRNA methyltransferase activity"/>
    <property type="evidence" value="ECO:0007669"/>
    <property type="project" value="TreeGrafter"/>
</dbReference>
<accession>A0A0D2K725</accession>
<comment type="similarity">
    <text evidence="2">Belongs to the class I-like SAM-binding methyltransferase superfamily. TRM5/TYW2 family.</text>
</comment>
<feature type="compositionally biased region" description="Basic and acidic residues" evidence="3">
    <location>
        <begin position="17"/>
        <end position="27"/>
    </location>
</feature>
<dbReference type="PANTHER" id="PTHR23245:SF25">
    <property type="entry name" value="TRNA WYBUTOSINE-SYNTHESIZING PROTEIN 2 HOMOLOG"/>
    <property type="match status" value="1"/>
</dbReference>
<evidence type="ECO:0000256" key="1">
    <source>
        <dbReference type="ARBA" id="ARBA00049400"/>
    </source>
</evidence>
<dbReference type="GO" id="GO:0102522">
    <property type="term" value="F:tRNA 4-demethylwyosine alpha-amino-alpha-carboxypropyltransferase activity"/>
    <property type="evidence" value="ECO:0007669"/>
    <property type="project" value="UniProtKB-EC"/>
</dbReference>
<dbReference type="InterPro" id="IPR029063">
    <property type="entry name" value="SAM-dependent_MTases_sf"/>
</dbReference>